<dbReference type="NCBIfam" id="TIGR00765">
    <property type="entry name" value="yihY_not_rbn"/>
    <property type="match status" value="1"/>
</dbReference>
<proteinExistence type="predicted"/>
<evidence type="ECO:0000256" key="4">
    <source>
        <dbReference type="ARBA" id="ARBA00022989"/>
    </source>
</evidence>
<dbReference type="RefSeq" id="WP_066128312.1">
    <property type="nucleotide sequence ID" value="NZ_KQ959854.1"/>
</dbReference>
<keyword evidence="4 6" id="KW-1133">Transmembrane helix</keyword>
<reference evidence="7 8" key="1">
    <citation type="submission" date="2016-01" db="EMBL/GenBank/DDBJ databases">
        <authorList>
            <person name="Mitreva M."/>
            <person name="Pepin K.H."/>
            <person name="Mihindukulasuriya K.A."/>
            <person name="Fulton R."/>
            <person name="Fronick C."/>
            <person name="O'Laughlin M."/>
            <person name="Miner T."/>
            <person name="Herter B."/>
            <person name="Rosa B.A."/>
            <person name="Cordes M."/>
            <person name="Tomlinson C."/>
            <person name="Wollam A."/>
            <person name="Palsikar V.B."/>
            <person name="Mardis E.R."/>
            <person name="Wilson R.K."/>
        </authorList>
    </citation>
    <scope>NUCLEOTIDE SEQUENCE [LARGE SCALE GENOMIC DNA]</scope>
    <source>
        <strain evidence="7 8">KA00071</strain>
    </source>
</reference>
<evidence type="ECO:0000256" key="3">
    <source>
        <dbReference type="ARBA" id="ARBA00022692"/>
    </source>
</evidence>
<feature type="transmembrane region" description="Helical" evidence="6">
    <location>
        <begin position="220"/>
        <end position="243"/>
    </location>
</feature>
<dbReference type="PIRSF" id="PIRSF035875">
    <property type="entry name" value="RNase_BN"/>
    <property type="match status" value="1"/>
</dbReference>
<accession>A0ABR5TPX8</accession>
<dbReference type="PANTHER" id="PTHR30213">
    <property type="entry name" value="INNER MEMBRANE PROTEIN YHJD"/>
    <property type="match status" value="1"/>
</dbReference>
<organism evidence="7 8">
    <name type="scientific">Gemelliphila asaccharolytica</name>
    <dbReference type="NCBI Taxonomy" id="502393"/>
    <lineage>
        <taxon>Bacteria</taxon>
        <taxon>Bacillati</taxon>
        <taxon>Bacillota</taxon>
        <taxon>Bacilli</taxon>
        <taxon>Bacillales</taxon>
        <taxon>Gemellaceae</taxon>
        <taxon>Gemelliphila</taxon>
    </lineage>
</organism>
<feature type="transmembrane region" description="Helical" evidence="6">
    <location>
        <begin position="46"/>
        <end position="68"/>
    </location>
</feature>
<evidence type="ECO:0000313" key="7">
    <source>
        <dbReference type="EMBL" id="KXB58971.1"/>
    </source>
</evidence>
<keyword evidence="2" id="KW-1003">Cell membrane</keyword>
<sequence length="301" mass="35357">MLIPDKNYTFIGENPKNKLTFKKFLKELYYRMMHDELSLISANLSYYFILSILPLLMVILALTPYFNINQNFLLTKIETIAPGVLGDYIFTLISEVLNNKNQTIITFGIIFTLWSASNGIYGLMYAFNIAYRVKEKRMWLTVKIISIFFTIVIMVAMLLMLVLLVFGKQITWVLFHKLNFDKEFFDIWNYITILLPLFFTIIIFTFLYMLATNLKIPIKLAIPGAVFSAFSWIIISKVFGYYIDHFSNYIKTYGSIGAIMLFVIWLYFTGYILIIGAEINAILYNYRIENRKFEETHIEIH</sequence>
<name>A0ABR5TPX8_9BACL</name>
<protein>
    <submittedName>
        <fullName evidence="7">YihY family protein</fullName>
    </submittedName>
</protein>
<dbReference type="EMBL" id="LSDB01000001">
    <property type="protein sequence ID" value="KXB58971.1"/>
    <property type="molecule type" value="Genomic_DNA"/>
</dbReference>
<dbReference type="PANTHER" id="PTHR30213:SF0">
    <property type="entry name" value="UPF0761 MEMBRANE PROTEIN YIHY"/>
    <property type="match status" value="1"/>
</dbReference>
<comment type="subcellular location">
    <subcellularLocation>
        <location evidence="1">Cell membrane</location>
        <topology evidence="1">Multi-pass membrane protein</topology>
    </subcellularLocation>
</comment>
<feature type="transmembrane region" description="Helical" evidence="6">
    <location>
        <begin position="187"/>
        <end position="208"/>
    </location>
</feature>
<evidence type="ECO:0000256" key="1">
    <source>
        <dbReference type="ARBA" id="ARBA00004651"/>
    </source>
</evidence>
<keyword evidence="8" id="KW-1185">Reference proteome</keyword>
<gene>
    <name evidence="7" type="ORF">HMPREF1871_00038</name>
</gene>
<feature type="transmembrane region" description="Helical" evidence="6">
    <location>
        <begin position="139"/>
        <end position="167"/>
    </location>
</feature>
<keyword evidence="3 6" id="KW-0812">Transmembrane</keyword>
<comment type="caution">
    <text evidence="7">The sequence shown here is derived from an EMBL/GenBank/DDBJ whole genome shotgun (WGS) entry which is preliminary data.</text>
</comment>
<feature type="transmembrane region" description="Helical" evidence="6">
    <location>
        <begin position="104"/>
        <end position="127"/>
    </location>
</feature>
<evidence type="ECO:0000256" key="6">
    <source>
        <dbReference type="SAM" id="Phobius"/>
    </source>
</evidence>
<keyword evidence="5 6" id="KW-0472">Membrane</keyword>
<evidence type="ECO:0000256" key="5">
    <source>
        <dbReference type="ARBA" id="ARBA00023136"/>
    </source>
</evidence>
<evidence type="ECO:0000313" key="8">
    <source>
        <dbReference type="Proteomes" id="UP000070467"/>
    </source>
</evidence>
<dbReference type="Proteomes" id="UP000070467">
    <property type="component" value="Unassembled WGS sequence"/>
</dbReference>
<feature type="transmembrane region" description="Helical" evidence="6">
    <location>
        <begin position="255"/>
        <end position="283"/>
    </location>
</feature>
<dbReference type="Pfam" id="PF03631">
    <property type="entry name" value="Virul_fac_BrkB"/>
    <property type="match status" value="1"/>
</dbReference>
<evidence type="ECO:0000256" key="2">
    <source>
        <dbReference type="ARBA" id="ARBA00022475"/>
    </source>
</evidence>
<dbReference type="InterPro" id="IPR017039">
    <property type="entry name" value="Virul_fac_BrkB"/>
</dbReference>